<sequence length="304" mass="32835">MTDISGLGEPLYTPPNAVIDIVFVHGLGGHRINSWTFQPTDEFPKKIFWPKDLLPKVCNNARILSFGYDSRFVDFFPIFSRKTLPVGTTVDDHGSALLQSLAGLRSTTSSSDRPIIFIAHSLGGLVVASALARNHGVKESGKQLVDSTFGIVFLGTPFEGSAKAGWGRAALRYVSLVASTKKDGVKDLEERSQKLIEINSAFSKLLKDRDRDRMRQPLEVACFFEEYPTFVAGKDIGIIVPKSSAGSLAGIDPVPISANHAGLSKFAGTFTNGYVMVSKLIVEWINSLGDALTETTGAVKSSPV</sequence>
<evidence type="ECO:0000256" key="6">
    <source>
        <dbReference type="ARBA" id="ARBA00023136"/>
    </source>
</evidence>
<dbReference type="OrthoDB" id="427518at2759"/>
<evidence type="ECO:0000256" key="1">
    <source>
        <dbReference type="ARBA" id="ARBA00004173"/>
    </source>
</evidence>
<keyword evidence="6" id="KW-0472">Membrane</keyword>
<dbReference type="RefSeq" id="XP_056074217.1">
    <property type="nucleotide sequence ID" value="XM_056210744.1"/>
</dbReference>
<dbReference type="Pfam" id="PF12697">
    <property type="entry name" value="Abhydrolase_6"/>
    <property type="match status" value="1"/>
</dbReference>
<dbReference type="Proteomes" id="UP001140513">
    <property type="component" value="Unassembled WGS sequence"/>
</dbReference>
<evidence type="ECO:0000313" key="8">
    <source>
        <dbReference type="EMBL" id="KAJ4357358.1"/>
    </source>
</evidence>
<proteinExistence type="predicted"/>
<keyword evidence="9" id="KW-1185">Reference proteome</keyword>
<dbReference type="AlphaFoldDB" id="A0A9W8XSJ6"/>
<dbReference type="InterPro" id="IPR052374">
    <property type="entry name" value="SERAC1"/>
</dbReference>
<accession>A0A9W8XSJ6</accession>
<name>A0A9W8XSJ6_9PLEO</name>
<evidence type="ECO:0000259" key="7">
    <source>
        <dbReference type="Pfam" id="PF12697"/>
    </source>
</evidence>
<protein>
    <recommendedName>
        <fullName evidence="7">AB hydrolase-1 domain-containing protein</fullName>
    </recommendedName>
</protein>
<keyword evidence="4" id="KW-0256">Endoplasmic reticulum</keyword>
<dbReference type="InterPro" id="IPR029058">
    <property type="entry name" value="AB_hydrolase_fold"/>
</dbReference>
<organism evidence="8 9">
    <name type="scientific">Didymosphaeria variabile</name>
    <dbReference type="NCBI Taxonomy" id="1932322"/>
    <lineage>
        <taxon>Eukaryota</taxon>
        <taxon>Fungi</taxon>
        <taxon>Dikarya</taxon>
        <taxon>Ascomycota</taxon>
        <taxon>Pezizomycotina</taxon>
        <taxon>Dothideomycetes</taxon>
        <taxon>Pleosporomycetidae</taxon>
        <taxon>Pleosporales</taxon>
        <taxon>Massarineae</taxon>
        <taxon>Didymosphaeriaceae</taxon>
        <taxon>Didymosphaeria</taxon>
    </lineage>
</organism>
<dbReference type="GeneID" id="80905463"/>
<dbReference type="GO" id="GO:0016020">
    <property type="term" value="C:membrane"/>
    <property type="evidence" value="ECO:0007669"/>
    <property type="project" value="UniProtKB-SubCell"/>
</dbReference>
<evidence type="ECO:0000313" key="9">
    <source>
        <dbReference type="Proteomes" id="UP001140513"/>
    </source>
</evidence>
<keyword evidence="5" id="KW-0496">Mitochondrion</keyword>
<dbReference type="GO" id="GO:0005739">
    <property type="term" value="C:mitochondrion"/>
    <property type="evidence" value="ECO:0007669"/>
    <property type="project" value="UniProtKB-SubCell"/>
</dbReference>
<evidence type="ECO:0000256" key="5">
    <source>
        <dbReference type="ARBA" id="ARBA00023128"/>
    </source>
</evidence>
<dbReference type="EMBL" id="JAPEUX010000002">
    <property type="protein sequence ID" value="KAJ4357358.1"/>
    <property type="molecule type" value="Genomic_DNA"/>
</dbReference>
<evidence type="ECO:0000256" key="2">
    <source>
        <dbReference type="ARBA" id="ARBA00004240"/>
    </source>
</evidence>
<dbReference type="PANTHER" id="PTHR48182:SF2">
    <property type="entry name" value="PROTEIN SERAC1"/>
    <property type="match status" value="1"/>
</dbReference>
<comment type="caution">
    <text evidence="8">The sequence shown here is derived from an EMBL/GenBank/DDBJ whole genome shotgun (WGS) entry which is preliminary data.</text>
</comment>
<evidence type="ECO:0000256" key="3">
    <source>
        <dbReference type="ARBA" id="ARBA00004370"/>
    </source>
</evidence>
<dbReference type="SUPFAM" id="SSF53474">
    <property type="entry name" value="alpha/beta-Hydrolases"/>
    <property type="match status" value="1"/>
</dbReference>
<dbReference type="InterPro" id="IPR000073">
    <property type="entry name" value="AB_hydrolase_1"/>
</dbReference>
<dbReference type="Gene3D" id="3.40.50.1820">
    <property type="entry name" value="alpha/beta hydrolase"/>
    <property type="match status" value="1"/>
</dbReference>
<gene>
    <name evidence="8" type="ORF">N0V89_001933</name>
</gene>
<feature type="domain" description="AB hydrolase-1" evidence="7">
    <location>
        <begin position="21"/>
        <end position="176"/>
    </location>
</feature>
<dbReference type="GO" id="GO:0005783">
    <property type="term" value="C:endoplasmic reticulum"/>
    <property type="evidence" value="ECO:0007669"/>
    <property type="project" value="UniProtKB-SubCell"/>
</dbReference>
<reference evidence="8" key="1">
    <citation type="submission" date="2022-10" db="EMBL/GenBank/DDBJ databases">
        <title>Tapping the CABI collections for fungal endophytes: first genome assemblies for Collariella, Neodidymelliopsis, Ascochyta clinopodiicola, Didymella pomorum, Didymosphaeria variabile, Neocosmospora piperis and Neocucurbitaria cava.</title>
        <authorList>
            <person name="Hill R."/>
        </authorList>
    </citation>
    <scope>NUCLEOTIDE SEQUENCE</scope>
    <source>
        <strain evidence="8">IMI 356815</strain>
    </source>
</reference>
<dbReference type="PANTHER" id="PTHR48182">
    <property type="entry name" value="PROTEIN SERAC1"/>
    <property type="match status" value="1"/>
</dbReference>
<comment type="subcellular location">
    <subcellularLocation>
        <location evidence="2">Endoplasmic reticulum</location>
    </subcellularLocation>
    <subcellularLocation>
        <location evidence="3">Membrane</location>
    </subcellularLocation>
    <subcellularLocation>
        <location evidence="1">Mitochondrion</location>
    </subcellularLocation>
</comment>
<evidence type="ECO:0000256" key="4">
    <source>
        <dbReference type="ARBA" id="ARBA00022824"/>
    </source>
</evidence>